<dbReference type="Pfam" id="PF13102">
    <property type="entry name" value="Phage_int_SAM_5"/>
    <property type="match status" value="1"/>
</dbReference>
<dbReference type="Pfam" id="PF00589">
    <property type="entry name" value="Phage_integrase"/>
    <property type="match status" value="1"/>
</dbReference>
<evidence type="ECO:0000256" key="3">
    <source>
        <dbReference type="ARBA" id="ARBA00023172"/>
    </source>
</evidence>
<keyword evidence="6" id="KW-1185">Reference proteome</keyword>
<dbReference type="PANTHER" id="PTHR30349">
    <property type="entry name" value="PHAGE INTEGRASE-RELATED"/>
    <property type="match status" value="1"/>
</dbReference>
<sequence>MASLKYFTKGNQNPTTIYLRFTQGRKIDLKRSTSLLIDPKYWNSDKGAVKQISEFQDKKNLQNDLNGLRTTILNSFNDHYSNGGIINSEWLNLTIKCYFNQNSKTDLNYFLDYSKYYKETLNTKVQISGKTGVTENTLKRYTTIINKVGAFETNQKKPYTFEQIDLKFYKDFKNYLINVEKLNLNTTGRYINYIKTICIDAKKYGIKINPVVLNGEFRATKEKVSFITLNENEIETIFKHDFSKIPYLDNARNWLIIGVWTGARVSDLLRFTRNNVNNGFIEYTAQKTGQKIILPLHPQVKEILKNLNGEFPRAISSQNFNLYIKTVCSEVKINEFVDGSKNVKLKSKVWRKEKGEYKKHELVSSHICRRSFATNHYGKLPTPVIMAVTGHTTERMFLNYIGKTPKDNANVLNEFWQVQELKKSKKSKLDIVKTETA</sequence>
<dbReference type="InterPro" id="IPR025269">
    <property type="entry name" value="SAM-like_dom"/>
</dbReference>
<dbReference type="GO" id="GO:0006310">
    <property type="term" value="P:DNA recombination"/>
    <property type="evidence" value="ECO:0007669"/>
    <property type="project" value="UniProtKB-KW"/>
</dbReference>
<dbReference type="GO" id="GO:0003677">
    <property type="term" value="F:DNA binding"/>
    <property type="evidence" value="ECO:0007669"/>
    <property type="project" value="UniProtKB-KW"/>
</dbReference>
<evidence type="ECO:0000313" key="6">
    <source>
        <dbReference type="Proteomes" id="UP000233435"/>
    </source>
</evidence>
<dbReference type="OrthoDB" id="892893at2"/>
<dbReference type="SUPFAM" id="SSF56349">
    <property type="entry name" value="DNA breaking-rejoining enzymes"/>
    <property type="match status" value="1"/>
</dbReference>
<dbReference type="GO" id="GO:0015074">
    <property type="term" value="P:DNA integration"/>
    <property type="evidence" value="ECO:0007669"/>
    <property type="project" value="InterPro"/>
</dbReference>
<dbReference type="Gene3D" id="1.10.150.130">
    <property type="match status" value="1"/>
</dbReference>
<dbReference type="InterPro" id="IPR010998">
    <property type="entry name" value="Integrase_recombinase_N"/>
</dbReference>
<dbReference type="Gene3D" id="1.10.443.10">
    <property type="entry name" value="Intergrase catalytic core"/>
    <property type="match status" value="1"/>
</dbReference>
<comment type="similarity">
    <text evidence="1">Belongs to the 'phage' integrase family.</text>
</comment>
<dbReference type="EMBL" id="PJEO01000016">
    <property type="protein sequence ID" value="PKQ45916.1"/>
    <property type="molecule type" value="Genomic_DNA"/>
</dbReference>
<keyword evidence="3" id="KW-0233">DNA recombination</keyword>
<dbReference type="PROSITE" id="PS51898">
    <property type="entry name" value="TYR_RECOMBINASE"/>
    <property type="match status" value="1"/>
</dbReference>
<dbReference type="InterPro" id="IPR050090">
    <property type="entry name" value="Tyrosine_recombinase_XerCD"/>
</dbReference>
<accession>A0A2N3HLU0</accession>
<feature type="domain" description="Tyr recombinase" evidence="4">
    <location>
        <begin position="222"/>
        <end position="413"/>
    </location>
</feature>
<dbReference type="InterPro" id="IPR013762">
    <property type="entry name" value="Integrase-like_cat_sf"/>
</dbReference>
<gene>
    <name evidence="5" type="ORF">CSW08_05705</name>
</gene>
<dbReference type="RefSeq" id="WP_106658943.1">
    <property type="nucleotide sequence ID" value="NZ_PJEO01000016.1"/>
</dbReference>
<reference evidence="5 6" key="1">
    <citation type="submission" date="2017-12" db="EMBL/GenBank/DDBJ databases">
        <title>Confluentibacter flavum sp. nov., isolated from the saline lake.</title>
        <authorList>
            <person name="Yu L."/>
        </authorList>
    </citation>
    <scope>NUCLEOTIDE SEQUENCE [LARGE SCALE GENOMIC DNA]</scope>
    <source>
        <strain evidence="5 6">3B</strain>
    </source>
</reference>
<organism evidence="5 6">
    <name type="scientific">Confluentibacter flavum</name>
    <dbReference type="NCBI Taxonomy" id="1909700"/>
    <lineage>
        <taxon>Bacteria</taxon>
        <taxon>Pseudomonadati</taxon>
        <taxon>Bacteroidota</taxon>
        <taxon>Flavobacteriia</taxon>
        <taxon>Flavobacteriales</taxon>
        <taxon>Flavobacteriaceae</taxon>
        <taxon>Confluentibacter</taxon>
    </lineage>
</organism>
<dbReference type="Proteomes" id="UP000233435">
    <property type="component" value="Unassembled WGS sequence"/>
</dbReference>
<dbReference type="InterPro" id="IPR011010">
    <property type="entry name" value="DNA_brk_join_enz"/>
</dbReference>
<keyword evidence="2" id="KW-0238">DNA-binding</keyword>
<evidence type="ECO:0000259" key="4">
    <source>
        <dbReference type="PROSITE" id="PS51898"/>
    </source>
</evidence>
<evidence type="ECO:0000256" key="2">
    <source>
        <dbReference type="ARBA" id="ARBA00023125"/>
    </source>
</evidence>
<evidence type="ECO:0000313" key="5">
    <source>
        <dbReference type="EMBL" id="PKQ45916.1"/>
    </source>
</evidence>
<dbReference type="AlphaFoldDB" id="A0A2N3HLU0"/>
<protein>
    <submittedName>
        <fullName evidence="5">Integrase</fullName>
    </submittedName>
</protein>
<comment type="caution">
    <text evidence="5">The sequence shown here is derived from an EMBL/GenBank/DDBJ whole genome shotgun (WGS) entry which is preliminary data.</text>
</comment>
<name>A0A2N3HLU0_9FLAO</name>
<evidence type="ECO:0000256" key="1">
    <source>
        <dbReference type="ARBA" id="ARBA00008857"/>
    </source>
</evidence>
<dbReference type="PANTHER" id="PTHR30349:SF64">
    <property type="entry name" value="PROPHAGE INTEGRASE INTD-RELATED"/>
    <property type="match status" value="1"/>
</dbReference>
<proteinExistence type="inferred from homology"/>
<dbReference type="InterPro" id="IPR002104">
    <property type="entry name" value="Integrase_catalytic"/>
</dbReference>